<keyword evidence="4" id="KW-1133">Transmembrane helix</keyword>
<gene>
    <name evidence="6" type="ORF">BB560_001929</name>
    <name evidence="5" type="ORF">BB560_003061</name>
</gene>
<sequence length="358" mass="42536">MLTKRLLNTLKLLLYVAVFSFCFYSLFVIQNLQVPQRSTPQELENKQAQIFPRKRNMKAALVSLVRNSDLSEMRSTIRELEDRFNYKYGYPYIFLNDVPFTDEFKEGVTVLTKANVSFGILDSESWGYPEWIDQEKAAHIRKTAKYMHAGSESYRFMCRFQSGYVFRHKLLEDLDFYWRIEPEVNYFCDIDYDPFEFMHDNNKIYGWNLAPTELKETIPTLWDVTKQFMREYPNHIPKDNLLKWVTDENGDYNGCHFWSNFEIVNLSFYRSKAYMDYFNYLDKAGGFFYERWGDAPVHTLAVAMFLSKDQVQFFNDIGYFHPAIGFCPEGSDSRGKCVCDPKEHPEMNLECVKRWDLV</sequence>
<feature type="active site" description="Nucleophile" evidence="3">
    <location>
        <position position="262"/>
    </location>
</feature>
<keyword evidence="7" id="KW-1185">Reference proteome</keyword>
<dbReference type="SUPFAM" id="SSF53448">
    <property type="entry name" value="Nucleotide-diphospho-sugar transferases"/>
    <property type="match status" value="1"/>
</dbReference>
<dbReference type="EMBL" id="MBFS01000445">
    <property type="protein sequence ID" value="PVV02484.1"/>
    <property type="molecule type" value="Genomic_DNA"/>
</dbReference>
<organism evidence="6 7">
    <name type="scientific">Smittium megazygosporum</name>
    <dbReference type="NCBI Taxonomy" id="133381"/>
    <lineage>
        <taxon>Eukaryota</taxon>
        <taxon>Fungi</taxon>
        <taxon>Fungi incertae sedis</taxon>
        <taxon>Zoopagomycota</taxon>
        <taxon>Kickxellomycotina</taxon>
        <taxon>Harpellomycetes</taxon>
        <taxon>Harpellales</taxon>
        <taxon>Legeriomycetaceae</taxon>
        <taxon>Smittium</taxon>
    </lineage>
</organism>
<dbReference type="PIRSF" id="PIRSF018153">
    <property type="entry name" value="Glyco_trans_15"/>
    <property type="match status" value="1"/>
</dbReference>
<accession>A0A2T9ZG71</accession>
<proteinExistence type="inferred from homology"/>
<evidence type="ECO:0000256" key="1">
    <source>
        <dbReference type="ARBA" id="ARBA00007677"/>
    </source>
</evidence>
<keyword evidence="4" id="KW-0472">Membrane</keyword>
<dbReference type="FunFam" id="3.90.550.10:FF:000051">
    <property type="entry name" value="Alpha-1,2-mannosyltransferase (Ktr4)"/>
    <property type="match status" value="1"/>
</dbReference>
<dbReference type="Proteomes" id="UP000245609">
    <property type="component" value="Unassembled WGS sequence"/>
</dbReference>
<dbReference type="Gene3D" id="3.90.550.10">
    <property type="entry name" value="Spore Coat Polysaccharide Biosynthesis Protein SpsA, Chain A"/>
    <property type="match status" value="1"/>
</dbReference>
<comment type="similarity">
    <text evidence="1">Belongs to the glycosyltransferase 15 family.</text>
</comment>
<dbReference type="Pfam" id="PF01793">
    <property type="entry name" value="Glyco_transf_15"/>
    <property type="match status" value="1"/>
</dbReference>
<dbReference type="PANTHER" id="PTHR31121:SF6">
    <property type="entry name" value="ALPHA-1,2 MANNOSYLTRANSFERASE KTR1"/>
    <property type="match status" value="1"/>
</dbReference>
<evidence type="ECO:0000313" key="6">
    <source>
        <dbReference type="EMBL" id="PVV03585.1"/>
    </source>
</evidence>
<dbReference type="GO" id="GO:0006487">
    <property type="term" value="P:protein N-linked glycosylation"/>
    <property type="evidence" value="ECO:0007669"/>
    <property type="project" value="TreeGrafter"/>
</dbReference>
<evidence type="ECO:0000313" key="5">
    <source>
        <dbReference type="EMBL" id="PVV02484.1"/>
    </source>
</evidence>
<dbReference type="GO" id="GO:0016020">
    <property type="term" value="C:membrane"/>
    <property type="evidence" value="ECO:0007669"/>
    <property type="project" value="InterPro"/>
</dbReference>
<evidence type="ECO:0000256" key="3">
    <source>
        <dbReference type="PIRSR" id="PIRSR018153-1"/>
    </source>
</evidence>
<dbReference type="GO" id="GO:0005794">
    <property type="term" value="C:Golgi apparatus"/>
    <property type="evidence" value="ECO:0007669"/>
    <property type="project" value="TreeGrafter"/>
</dbReference>
<dbReference type="PANTHER" id="PTHR31121">
    <property type="entry name" value="ALPHA-1,2 MANNOSYLTRANSFERASE KTR1"/>
    <property type="match status" value="1"/>
</dbReference>
<dbReference type="InterPro" id="IPR002685">
    <property type="entry name" value="Glyco_trans_15"/>
</dbReference>
<dbReference type="AlphaFoldDB" id="A0A2T9ZG71"/>
<feature type="transmembrane region" description="Helical" evidence="4">
    <location>
        <begin position="12"/>
        <end position="29"/>
    </location>
</feature>
<name>A0A2T9ZG71_9FUNG</name>
<protein>
    <recommendedName>
        <fullName evidence="8">Glycosyltransferase family 15 protein</fullName>
    </recommendedName>
</protein>
<comment type="caution">
    <text evidence="6">The sequence shown here is derived from an EMBL/GenBank/DDBJ whole genome shotgun (WGS) entry which is preliminary data.</text>
</comment>
<dbReference type="GO" id="GO:0000026">
    <property type="term" value="F:alpha-1,2-mannosyltransferase activity"/>
    <property type="evidence" value="ECO:0007669"/>
    <property type="project" value="TreeGrafter"/>
</dbReference>
<keyword evidence="4" id="KW-0812">Transmembrane</keyword>
<dbReference type="OrthoDB" id="439943at2759"/>
<evidence type="ECO:0000256" key="4">
    <source>
        <dbReference type="SAM" id="Phobius"/>
    </source>
</evidence>
<dbReference type="InterPro" id="IPR029044">
    <property type="entry name" value="Nucleotide-diphossugar_trans"/>
</dbReference>
<evidence type="ECO:0000256" key="2">
    <source>
        <dbReference type="ARBA" id="ARBA00022679"/>
    </source>
</evidence>
<keyword evidence="2" id="KW-0808">Transferase</keyword>
<evidence type="ECO:0000313" key="7">
    <source>
        <dbReference type="Proteomes" id="UP000245609"/>
    </source>
</evidence>
<reference evidence="6 7" key="1">
    <citation type="journal article" date="2018" name="MBio">
        <title>Comparative Genomics Reveals the Core Gene Toolbox for the Fungus-Insect Symbiosis.</title>
        <authorList>
            <person name="Wang Y."/>
            <person name="Stata M."/>
            <person name="Wang W."/>
            <person name="Stajich J.E."/>
            <person name="White M.M."/>
            <person name="Moncalvo J.M."/>
        </authorList>
    </citation>
    <scope>NUCLEOTIDE SEQUENCE [LARGE SCALE GENOMIC DNA]</scope>
    <source>
        <strain evidence="6 7">SC-DP-2</strain>
    </source>
</reference>
<dbReference type="GO" id="GO:0000032">
    <property type="term" value="P:cell wall mannoprotein biosynthetic process"/>
    <property type="evidence" value="ECO:0007669"/>
    <property type="project" value="TreeGrafter"/>
</dbReference>
<dbReference type="EMBL" id="MBFS01000215">
    <property type="protein sequence ID" value="PVV03585.1"/>
    <property type="molecule type" value="Genomic_DNA"/>
</dbReference>
<evidence type="ECO:0008006" key="8">
    <source>
        <dbReference type="Google" id="ProtNLM"/>
    </source>
</evidence>